<dbReference type="Gene3D" id="3.10.450.50">
    <property type="match status" value="1"/>
</dbReference>
<name>A0A5M3XKJ9_9ACTN</name>
<dbReference type="OrthoDB" id="9810441at2"/>
<proteinExistence type="predicted"/>
<reference evidence="1 2" key="1">
    <citation type="submission" date="2019-10" db="EMBL/GenBank/DDBJ databases">
        <title>Whole genome shotgun sequence of Acrocarpospora pleiomorpha NBRC 16267.</title>
        <authorList>
            <person name="Ichikawa N."/>
            <person name="Kimura A."/>
            <person name="Kitahashi Y."/>
            <person name="Komaki H."/>
            <person name="Oguchi A."/>
        </authorList>
    </citation>
    <scope>NUCLEOTIDE SEQUENCE [LARGE SCALE GENOMIC DNA]</scope>
    <source>
        <strain evidence="1 2">NBRC 16267</strain>
    </source>
</reference>
<dbReference type="EMBL" id="BLAF01000013">
    <property type="protein sequence ID" value="GES19673.1"/>
    <property type="molecule type" value="Genomic_DNA"/>
</dbReference>
<protein>
    <recommendedName>
        <fullName evidence="3">SnoaL-like domain-containing protein</fullName>
    </recommendedName>
</protein>
<sequence>MTNTDDLREWYLRYVADLNAHKFDGMEQFIADDVVLNGEPGQREDVIAVQKHDIEAVPDLRRGAQRRARCACAADYGFLPMP</sequence>
<gene>
    <name evidence="1" type="ORF">Aple_025690</name>
</gene>
<accession>A0A5M3XKJ9</accession>
<dbReference type="AlphaFoldDB" id="A0A5M3XKJ9"/>
<comment type="caution">
    <text evidence="1">The sequence shown here is derived from an EMBL/GenBank/DDBJ whole genome shotgun (WGS) entry which is preliminary data.</text>
</comment>
<dbReference type="Proteomes" id="UP000377595">
    <property type="component" value="Unassembled WGS sequence"/>
</dbReference>
<organism evidence="1 2">
    <name type="scientific">Acrocarpospora pleiomorpha</name>
    <dbReference type="NCBI Taxonomy" id="90975"/>
    <lineage>
        <taxon>Bacteria</taxon>
        <taxon>Bacillati</taxon>
        <taxon>Actinomycetota</taxon>
        <taxon>Actinomycetes</taxon>
        <taxon>Streptosporangiales</taxon>
        <taxon>Streptosporangiaceae</taxon>
        <taxon>Acrocarpospora</taxon>
    </lineage>
</organism>
<evidence type="ECO:0008006" key="3">
    <source>
        <dbReference type="Google" id="ProtNLM"/>
    </source>
</evidence>
<dbReference type="RefSeq" id="WP_155344751.1">
    <property type="nucleotide sequence ID" value="NZ_BAAAHM010000028.1"/>
</dbReference>
<evidence type="ECO:0000313" key="2">
    <source>
        <dbReference type="Proteomes" id="UP000377595"/>
    </source>
</evidence>
<dbReference type="InterPro" id="IPR032710">
    <property type="entry name" value="NTF2-like_dom_sf"/>
</dbReference>
<evidence type="ECO:0000313" key="1">
    <source>
        <dbReference type="EMBL" id="GES19673.1"/>
    </source>
</evidence>
<dbReference type="SUPFAM" id="SSF54427">
    <property type="entry name" value="NTF2-like"/>
    <property type="match status" value="1"/>
</dbReference>
<keyword evidence="2" id="KW-1185">Reference proteome</keyword>